<feature type="signal peptide" evidence="2">
    <location>
        <begin position="1"/>
        <end position="23"/>
    </location>
</feature>
<dbReference type="InterPro" id="IPR026444">
    <property type="entry name" value="Secre_tail"/>
</dbReference>
<dbReference type="OrthoDB" id="975384at2"/>
<evidence type="ECO:0000313" key="5">
    <source>
        <dbReference type="Proteomes" id="UP000256980"/>
    </source>
</evidence>
<evidence type="ECO:0000313" key="4">
    <source>
        <dbReference type="EMBL" id="RED46902.1"/>
    </source>
</evidence>
<protein>
    <submittedName>
        <fullName evidence="4">Putative secreted protein (Por secretion system target)</fullName>
    </submittedName>
</protein>
<dbReference type="EMBL" id="QRDV01000001">
    <property type="protein sequence ID" value="RED46902.1"/>
    <property type="molecule type" value="Genomic_DNA"/>
</dbReference>
<dbReference type="AlphaFoldDB" id="A0A3D9HBP6"/>
<name>A0A3D9HBP6_9FLAO</name>
<proteinExistence type="predicted"/>
<organism evidence="4 5">
    <name type="scientific">Winogradskyella eximia</name>
    <dbReference type="NCBI Taxonomy" id="262006"/>
    <lineage>
        <taxon>Bacteria</taxon>
        <taxon>Pseudomonadati</taxon>
        <taxon>Bacteroidota</taxon>
        <taxon>Flavobacteriia</taxon>
        <taxon>Flavobacteriales</taxon>
        <taxon>Flavobacteriaceae</taxon>
        <taxon>Winogradskyella</taxon>
    </lineage>
</organism>
<gene>
    <name evidence="4" type="ORF">DFQ10_101679</name>
</gene>
<keyword evidence="5" id="KW-1185">Reference proteome</keyword>
<dbReference type="Proteomes" id="UP000256980">
    <property type="component" value="Unassembled WGS sequence"/>
</dbReference>
<sequence length="882" mass="94253">MKKQLQFLILLAFLAFSSSQLNAQVDGTFTNNAGAGDGLWSTPTNWTGGIIADATGTATLEANVDIDADTTVGNLLINAAITISSPSNSTLTLTTAVANDLIVNNFAGITTVDCNLTLGINGRFENIAGATTIFANGNTIDSDTFGLTLQNESSNAFEFNGEVIGSGLFNTINSTGNGGATFGATSDFSTFSGDFKNRNHPFIFNSTSKISTGTTIELEGSASITFNVADQFEGDIYKDVQANNTSVVTFNQNQSNLGYLRVNTRPLSLVFADGVNLVQFSSYTTSTTEGVVDLQNYAPGVLRIGTTATTVPQAILDTWLLDGVEPADGTLTQDVDGYIIHNTYTTTPGQDINWEDSSTWIGGKIPSLPTDNVVIHGKVDLNSNLTINNITIEHTTGVQEILDIQPGYSLIVNGDAITKDALRASSSSTSSGSLILKGNITGNIRYNKWVNSRPGNDLIASPVSQTFSTFEASSVNLYENPSTTTQKLFGPFNNVDGVYENWDTVNDATKDIVLGKGYRAATNSGGTVVFQAQPDSPTTDVFIGLTDGGDPTYGKWNLIGNPYPSYLDFDAFWTENSGEINGGSGAYQAVYGYDADDSDGSNFTVWNSFNTSDFVPGQGFFVRTISGGTITFKPAMRTIGTSDDFIAGRTATPNFVLSELFLSNESSTQTTKIYFADNQTRGLDPGYDAAAFTGSTNGIYTNLVEDNEGLEFAIQALPYNDLNDVVVPLGVNGDAGTQLTIGLDAETVSIPSHINVYLEDNVANTWTLLNNSDYIFTPSAELSGTGRFYVHFTPTTLSTKDNLLNGLNIYSEQVSKTVVVKGQLNTDTTAVIYDMQGRLVLQQALDTSNNTNTIDVNALKTGVYIVELKSKTQSKTQKIIVN</sequence>
<evidence type="ECO:0000256" key="1">
    <source>
        <dbReference type="ARBA" id="ARBA00022729"/>
    </source>
</evidence>
<dbReference type="Pfam" id="PF18962">
    <property type="entry name" value="Por_Secre_tail"/>
    <property type="match status" value="1"/>
</dbReference>
<evidence type="ECO:0000256" key="2">
    <source>
        <dbReference type="SAM" id="SignalP"/>
    </source>
</evidence>
<reference evidence="4 5" key="1">
    <citation type="submission" date="2018-07" db="EMBL/GenBank/DDBJ databases">
        <title>Genomic Encyclopedia of Type Strains, Phase III (KMG-III): the genomes of soil and plant-associated and newly described type strains.</title>
        <authorList>
            <person name="Whitman W."/>
        </authorList>
    </citation>
    <scope>NUCLEOTIDE SEQUENCE [LARGE SCALE GENOMIC DNA]</scope>
    <source>
        <strain evidence="4 5">CECT 7946</strain>
    </source>
</reference>
<evidence type="ECO:0000259" key="3">
    <source>
        <dbReference type="Pfam" id="PF18962"/>
    </source>
</evidence>
<feature type="chain" id="PRO_5017802609" evidence="2">
    <location>
        <begin position="24"/>
        <end position="882"/>
    </location>
</feature>
<keyword evidence="1 2" id="KW-0732">Signal</keyword>
<feature type="domain" description="Secretion system C-terminal sorting" evidence="3">
    <location>
        <begin position="822"/>
        <end position="881"/>
    </location>
</feature>
<accession>A0A3D9HBP6</accession>
<dbReference type="RefSeq" id="WP_115815997.1">
    <property type="nucleotide sequence ID" value="NZ_QRDV01000001.1"/>
</dbReference>
<comment type="caution">
    <text evidence="4">The sequence shown here is derived from an EMBL/GenBank/DDBJ whole genome shotgun (WGS) entry which is preliminary data.</text>
</comment>
<dbReference type="NCBIfam" id="TIGR04183">
    <property type="entry name" value="Por_Secre_tail"/>
    <property type="match status" value="1"/>
</dbReference>